<evidence type="ECO:0000313" key="9">
    <source>
        <dbReference type="Proteomes" id="UP000051922"/>
    </source>
</evidence>
<feature type="domain" description="Peptidase metallopeptidase" evidence="7">
    <location>
        <begin position="116"/>
        <end position="271"/>
    </location>
</feature>
<dbReference type="EMBL" id="AZFJ01000038">
    <property type="protein sequence ID" value="KRL86712.1"/>
    <property type="molecule type" value="Genomic_DNA"/>
</dbReference>
<protein>
    <submittedName>
        <fullName evidence="8">Zn-dependent protease</fullName>
    </submittedName>
</protein>
<dbReference type="GO" id="GO:0031012">
    <property type="term" value="C:extracellular matrix"/>
    <property type="evidence" value="ECO:0007669"/>
    <property type="project" value="InterPro"/>
</dbReference>
<dbReference type="SMART" id="SM00235">
    <property type="entry name" value="ZnMc"/>
    <property type="match status" value="1"/>
</dbReference>
<evidence type="ECO:0000256" key="3">
    <source>
        <dbReference type="ARBA" id="ARBA00022801"/>
    </source>
</evidence>
<reference evidence="8 9" key="1">
    <citation type="journal article" date="2015" name="Genome Announc.">
        <title>Expanding the biotechnology potential of lactobacilli through comparative genomics of 213 strains and associated genera.</title>
        <authorList>
            <person name="Sun Z."/>
            <person name="Harris H.M."/>
            <person name="McCann A."/>
            <person name="Guo C."/>
            <person name="Argimon S."/>
            <person name="Zhang W."/>
            <person name="Yang X."/>
            <person name="Jeffery I.B."/>
            <person name="Cooney J.C."/>
            <person name="Kagawa T.F."/>
            <person name="Liu W."/>
            <person name="Song Y."/>
            <person name="Salvetti E."/>
            <person name="Wrobel A."/>
            <person name="Rasinkangas P."/>
            <person name="Parkhill J."/>
            <person name="Rea M.C."/>
            <person name="O'Sullivan O."/>
            <person name="Ritari J."/>
            <person name="Douillard F.P."/>
            <person name="Paul Ross R."/>
            <person name="Yang R."/>
            <person name="Briner A.E."/>
            <person name="Felis G.E."/>
            <person name="de Vos W.M."/>
            <person name="Barrangou R."/>
            <person name="Klaenhammer T.R."/>
            <person name="Caufield P.W."/>
            <person name="Cui Y."/>
            <person name="Zhang H."/>
            <person name="O'Toole P.W."/>
        </authorList>
    </citation>
    <scope>NUCLEOTIDE SEQUENCE [LARGE SCALE GENOMIC DNA]</scope>
    <source>
        <strain evidence="8 9">DSM 15945</strain>
    </source>
</reference>
<evidence type="ECO:0000313" key="8">
    <source>
        <dbReference type="EMBL" id="KRL86712.1"/>
    </source>
</evidence>
<gene>
    <name evidence="8" type="ORF">FC50_GL000532</name>
</gene>
<comment type="caution">
    <text evidence="8">The sequence shown here is derived from an EMBL/GenBank/DDBJ whole genome shotgun (WGS) entry which is preliminary data.</text>
</comment>
<dbReference type="GO" id="GO:0006508">
    <property type="term" value="P:proteolysis"/>
    <property type="evidence" value="ECO:0007669"/>
    <property type="project" value="UniProtKB-KW"/>
</dbReference>
<evidence type="ECO:0000259" key="7">
    <source>
        <dbReference type="SMART" id="SM00235"/>
    </source>
</evidence>
<dbReference type="InterPro" id="IPR021190">
    <property type="entry name" value="Pept_M10A"/>
</dbReference>
<name>A0A0R1U615_9LACO</name>
<evidence type="ECO:0000256" key="5">
    <source>
        <dbReference type="ARBA" id="ARBA00023049"/>
    </source>
</evidence>
<evidence type="ECO:0000256" key="6">
    <source>
        <dbReference type="SAM" id="MobiDB-lite"/>
    </source>
</evidence>
<dbReference type="GO" id="GO:0004222">
    <property type="term" value="F:metalloendopeptidase activity"/>
    <property type="evidence" value="ECO:0007669"/>
    <property type="project" value="InterPro"/>
</dbReference>
<feature type="compositionally biased region" description="Low complexity" evidence="6">
    <location>
        <begin position="82"/>
        <end position="106"/>
    </location>
</feature>
<keyword evidence="9" id="KW-1185">Reference proteome</keyword>
<accession>A0A0R1U615</accession>
<keyword evidence="4" id="KW-0862">Zinc</keyword>
<organism evidence="8 9">
    <name type="scientific">Lacticaseibacillus pantheris DSM 15945 = JCM 12539 = NBRC 106106</name>
    <dbReference type="NCBI Taxonomy" id="1423783"/>
    <lineage>
        <taxon>Bacteria</taxon>
        <taxon>Bacillati</taxon>
        <taxon>Bacillota</taxon>
        <taxon>Bacilli</taxon>
        <taxon>Lactobacillales</taxon>
        <taxon>Lactobacillaceae</taxon>
        <taxon>Lacticaseibacillus</taxon>
    </lineage>
</organism>
<dbReference type="SUPFAM" id="SSF55486">
    <property type="entry name" value="Metalloproteases ('zincins'), catalytic domain"/>
    <property type="match status" value="1"/>
</dbReference>
<dbReference type="Gene3D" id="3.40.390.10">
    <property type="entry name" value="Collagenase (Catalytic Domain)"/>
    <property type="match status" value="1"/>
</dbReference>
<feature type="region of interest" description="Disordered" evidence="6">
    <location>
        <begin position="75"/>
        <end position="109"/>
    </location>
</feature>
<keyword evidence="3" id="KW-0378">Hydrolase</keyword>
<keyword evidence="1 8" id="KW-0645">Protease</keyword>
<dbReference type="InterPro" id="IPR006026">
    <property type="entry name" value="Peptidase_Metallo"/>
</dbReference>
<sequence length="272" mass="28834">MKWKSWVVMLVVPVAALAAGVWVKLDPRVNISRAAMVTRVKGYLDDVHDWLVDLPPLEGLAHRIKKNATSDLSVNTDSYSNSGSSTDATTGSGGAASSSSASSSATQTPTESIVQGVQLANTYYYHFTNGTPASVQAVFKQAVAVYNATHIVSIRPGTGTQVQNRITFGTYRKQMGADADGTLELGKGGPEIVKRITSTGDVTAIVNRGTARLNVNYQDAIALPVALHELGHALGLDHNTQSKASVMYPIDQGVTTLSTDDLNGLKSIYGQQ</sequence>
<dbReference type="AlphaFoldDB" id="A0A0R1U615"/>
<proteinExistence type="predicted"/>
<dbReference type="PANTHER" id="PTHR10201">
    <property type="entry name" value="MATRIX METALLOPROTEINASE"/>
    <property type="match status" value="1"/>
</dbReference>
<dbReference type="InterPro" id="IPR024079">
    <property type="entry name" value="MetalloPept_cat_dom_sf"/>
</dbReference>
<keyword evidence="5" id="KW-0482">Metalloprotease</keyword>
<keyword evidence="2" id="KW-0479">Metal-binding</keyword>
<dbReference type="Proteomes" id="UP000051922">
    <property type="component" value="Unassembled WGS sequence"/>
</dbReference>
<dbReference type="STRING" id="1423783.FC50_GL000532"/>
<evidence type="ECO:0000256" key="4">
    <source>
        <dbReference type="ARBA" id="ARBA00022833"/>
    </source>
</evidence>
<dbReference type="RefSeq" id="WP_162204127.1">
    <property type="nucleotide sequence ID" value="NZ_AZFJ01000038.1"/>
</dbReference>
<dbReference type="PANTHER" id="PTHR10201:SF323">
    <property type="entry name" value="MATRIX METALLOPROTEINASE-21"/>
    <property type="match status" value="1"/>
</dbReference>
<dbReference type="PATRIC" id="fig|1423783.4.peg.552"/>
<evidence type="ECO:0000256" key="1">
    <source>
        <dbReference type="ARBA" id="ARBA00022670"/>
    </source>
</evidence>
<dbReference type="PRINTS" id="PR00138">
    <property type="entry name" value="MATRIXIN"/>
</dbReference>
<dbReference type="GO" id="GO:0008270">
    <property type="term" value="F:zinc ion binding"/>
    <property type="evidence" value="ECO:0007669"/>
    <property type="project" value="InterPro"/>
</dbReference>
<dbReference type="Pfam" id="PF00413">
    <property type="entry name" value="Peptidase_M10"/>
    <property type="match status" value="1"/>
</dbReference>
<dbReference type="InterPro" id="IPR001818">
    <property type="entry name" value="Pept_M10_metallopeptidase"/>
</dbReference>
<evidence type="ECO:0000256" key="2">
    <source>
        <dbReference type="ARBA" id="ARBA00022723"/>
    </source>
</evidence>